<gene>
    <name evidence="1" type="ORF">QF206_04915</name>
</gene>
<proteinExistence type="predicted"/>
<keyword evidence="2" id="KW-1185">Reference proteome</keyword>
<name>A0AAW6T9K1_9MICO</name>
<comment type="caution">
    <text evidence="1">The sequence shown here is derived from an EMBL/GenBank/DDBJ whole genome shotgun (WGS) entry which is preliminary data.</text>
</comment>
<reference evidence="1 2" key="1">
    <citation type="submission" date="2023-04" db="EMBL/GenBank/DDBJ databases">
        <title>Klugiella caeni sp. nov. isolated from the sludge of biochemical tank.</title>
        <authorList>
            <person name="Geng K."/>
        </authorList>
    </citation>
    <scope>NUCLEOTIDE SEQUENCE [LARGE SCALE GENOMIC DNA]</scope>
    <source>
        <strain evidence="1 2">YN-L-19</strain>
    </source>
</reference>
<dbReference type="Proteomes" id="UP001321506">
    <property type="component" value="Unassembled WGS sequence"/>
</dbReference>
<dbReference type="AlphaFoldDB" id="A0AAW6T9K1"/>
<dbReference type="RefSeq" id="WP_281488049.1">
    <property type="nucleotide sequence ID" value="NZ_CP159582.1"/>
</dbReference>
<dbReference type="PANTHER" id="PTHR34724">
    <property type="entry name" value="OS12G0596101 PROTEIN"/>
    <property type="match status" value="1"/>
</dbReference>
<dbReference type="PANTHER" id="PTHR34724:SF2">
    <property type="entry name" value="OS12G0596101 PROTEIN"/>
    <property type="match status" value="1"/>
</dbReference>
<organism evidence="1 2">
    <name type="scientific">Ruicaihuangia caeni</name>
    <dbReference type="NCBI Taxonomy" id="3042517"/>
    <lineage>
        <taxon>Bacteria</taxon>
        <taxon>Bacillati</taxon>
        <taxon>Actinomycetota</taxon>
        <taxon>Actinomycetes</taxon>
        <taxon>Micrococcales</taxon>
        <taxon>Microbacteriaceae</taxon>
        <taxon>Ruicaihuangia</taxon>
    </lineage>
</organism>
<sequence>MCRATKCNTCGKTTWTGCGEHIQDVKRQVPASQWCNGQHSRAEVEAAAQGARGGGFLARLFGR</sequence>
<accession>A0AAW6T9K1</accession>
<dbReference type="EMBL" id="JASATX010000001">
    <property type="protein sequence ID" value="MDI2098307.1"/>
    <property type="molecule type" value="Genomic_DNA"/>
</dbReference>
<protein>
    <submittedName>
        <fullName evidence="1">Uncharacterized protein</fullName>
    </submittedName>
</protein>
<evidence type="ECO:0000313" key="2">
    <source>
        <dbReference type="Proteomes" id="UP001321506"/>
    </source>
</evidence>
<evidence type="ECO:0000313" key="1">
    <source>
        <dbReference type="EMBL" id="MDI2098307.1"/>
    </source>
</evidence>